<dbReference type="EMBL" id="JAMYWD010001147">
    <property type="protein sequence ID" value="KAJ4945336.1"/>
    <property type="molecule type" value="Genomic_DNA"/>
</dbReference>
<dbReference type="AlphaFoldDB" id="A0A9Q0JS13"/>
<feature type="compositionally biased region" description="Low complexity" evidence="1">
    <location>
        <begin position="170"/>
        <end position="179"/>
    </location>
</feature>
<organism evidence="2 3">
    <name type="scientific">Protea cynaroides</name>
    <dbReference type="NCBI Taxonomy" id="273540"/>
    <lineage>
        <taxon>Eukaryota</taxon>
        <taxon>Viridiplantae</taxon>
        <taxon>Streptophyta</taxon>
        <taxon>Embryophyta</taxon>
        <taxon>Tracheophyta</taxon>
        <taxon>Spermatophyta</taxon>
        <taxon>Magnoliopsida</taxon>
        <taxon>Proteales</taxon>
        <taxon>Proteaceae</taxon>
        <taxon>Protea</taxon>
    </lineage>
</organism>
<reference evidence="2" key="1">
    <citation type="journal article" date="2023" name="Plant J.">
        <title>The genome of the king protea, Protea cynaroides.</title>
        <authorList>
            <person name="Chang J."/>
            <person name="Duong T.A."/>
            <person name="Schoeman C."/>
            <person name="Ma X."/>
            <person name="Roodt D."/>
            <person name="Barker N."/>
            <person name="Li Z."/>
            <person name="Van de Peer Y."/>
            <person name="Mizrachi E."/>
        </authorList>
    </citation>
    <scope>NUCLEOTIDE SEQUENCE</scope>
    <source>
        <tissue evidence="2">Young leaves</tissue>
    </source>
</reference>
<dbReference type="Proteomes" id="UP001141806">
    <property type="component" value="Unassembled WGS sequence"/>
</dbReference>
<keyword evidence="3" id="KW-1185">Reference proteome</keyword>
<accession>A0A9Q0JS13</accession>
<proteinExistence type="predicted"/>
<name>A0A9Q0JS13_9MAGN</name>
<comment type="caution">
    <text evidence="2">The sequence shown here is derived from an EMBL/GenBank/DDBJ whole genome shotgun (WGS) entry which is preliminary data.</text>
</comment>
<gene>
    <name evidence="2" type="ORF">NE237_016325</name>
</gene>
<evidence type="ECO:0000313" key="2">
    <source>
        <dbReference type="EMBL" id="KAJ4945336.1"/>
    </source>
</evidence>
<evidence type="ECO:0000313" key="3">
    <source>
        <dbReference type="Proteomes" id="UP001141806"/>
    </source>
</evidence>
<protein>
    <submittedName>
        <fullName evidence="2">Uncharacterized protein</fullName>
    </submittedName>
</protein>
<sequence length="206" mass="22226">METARGRKGLHSCLVDPIIHKTQKSTGHPLSGSSAGHTPFPSRLSIMARDMQLGKVGRGASNLTKGPNLVDGPKNGPIFYSQKTYSLNTGIRPCIRTESIWTDPAPVDKAQPSDICETYEGGIGRALDWPKTYGLEHGNTTTQMADPLENKCLHSGHYGVDTEQKKGPPNLENELQGNEEGAGLGTGRGEEFKEDLGLARAKLFSQ</sequence>
<feature type="region of interest" description="Disordered" evidence="1">
    <location>
        <begin position="158"/>
        <end position="192"/>
    </location>
</feature>
<evidence type="ECO:0000256" key="1">
    <source>
        <dbReference type="SAM" id="MobiDB-lite"/>
    </source>
</evidence>